<accession>A0A010YJS2</accession>
<dbReference type="Proteomes" id="UP000021053">
    <property type="component" value="Unassembled WGS sequence"/>
</dbReference>
<feature type="region of interest" description="Disordered" evidence="1">
    <location>
        <begin position="135"/>
        <end position="156"/>
    </location>
</feature>
<organism evidence="2 3">
    <name type="scientific">Cryptosporangium arvum DSM 44712</name>
    <dbReference type="NCBI Taxonomy" id="927661"/>
    <lineage>
        <taxon>Bacteria</taxon>
        <taxon>Bacillati</taxon>
        <taxon>Actinomycetota</taxon>
        <taxon>Actinomycetes</taxon>
        <taxon>Cryptosporangiales</taxon>
        <taxon>Cryptosporangiaceae</taxon>
        <taxon>Cryptosporangium</taxon>
    </lineage>
</organism>
<dbReference type="EMBL" id="JFBT01000001">
    <property type="protein sequence ID" value="EXG80490.1"/>
    <property type="molecule type" value="Genomic_DNA"/>
</dbReference>
<protein>
    <submittedName>
        <fullName evidence="2">Uncharacterized protein</fullName>
    </submittedName>
</protein>
<evidence type="ECO:0000256" key="1">
    <source>
        <dbReference type="SAM" id="MobiDB-lite"/>
    </source>
</evidence>
<keyword evidence="3" id="KW-1185">Reference proteome</keyword>
<dbReference type="AlphaFoldDB" id="A0A010YJS2"/>
<feature type="region of interest" description="Disordered" evidence="1">
    <location>
        <begin position="45"/>
        <end position="81"/>
    </location>
</feature>
<reference evidence="2 3" key="1">
    <citation type="submission" date="2013-07" db="EMBL/GenBank/DDBJ databases">
        <authorList>
            <consortium name="DOE Joint Genome Institute"/>
            <person name="Eisen J."/>
            <person name="Huntemann M."/>
            <person name="Han J."/>
            <person name="Chen A."/>
            <person name="Kyrpides N."/>
            <person name="Mavromatis K."/>
            <person name="Markowitz V."/>
            <person name="Palaniappan K."/>
            <person name="Ivanova N."/>
            <person name="Schaumberg A."/>
            <person name="Pati A."/>
            <person name="Liolios K."/>
            <person name="Nordberg H.P."/>
            <person name="Cantor M.N."/>
            <person name="Hua S.X."/>
            <person name="Woyke T."/>
        </authorList>
    </citation>
    <scope>NUCLEOTIDE SEQUENCE [LARGE SCALE GENOMIC DNA]</scope>
    <source>
        <strain evidence="2 3">DSM 44712</strain>
    </source>
</reference>
<name>A0A010YJS2_9ACTN</name>
<gene>
    <name evidence="2" type="ORF">CryarDRAFT_1565</name>
</gene>
<evidence type="ECO:0000313" key="2">
    <source>
        <dbReference type="EMBL" id="EXG80490.1"/>
    </source>
</evidence>
<proteinExistence type="predicted"/>
<dbReference type="HOGENOM" id="CLU_1092890_0_0_11"/>
<comment type="caution">
    <text evidence="2">The sequence shown here is derived from an EMBL/GenBank/DDBJ whole genome shotgun (WGS) entry which is preliminary data.</text>
</comment>
<feature type="compositionally biased region" description="Low complexity" evidence="1">
    <location>
        <begin position="60"/>
        <end position="77"/>
    </location>
</feature>
<evidence type="ECO:0000313" key="3">
    <source>
        <dbReference type="Proteomes" id="UP000021053"/>
    </source>
</evidence>
<sequence>MDRRGGGPCRGGGRAPAVAAAFRRAAATAAVIHWTLAPRRSSAIRLRPPSVSPSNSRGRTSAFASPRAGAASSGSRPTAHHWADSFAEKNAPAHWRPIRAASACERRGHWWRAAVAWRSPSRWAGVRRRERGCDFSTPLASQDSSRASPSSRPSRRVFGVGARSGEPNSFGLGFGGAALPVSPGLPGFLVVALLGRSASRSRLASSSGTTLVGAQASMPRRAARARTAPSLVPKSDAIFEMVVTVSRLVRAVAR</sequence>